<keyword evidence="3 6" id="KW-0812">Transmembrane</keyword>
<gene>
    <name evidence="7" type="ORF">NP493_44g01016</name>
</gene>
<dbReference type="Proteomes" id="UP001209878">
    <property type="component" value="Unassembled WGS sequence"/>
</dbReference>
<name>A0AAD9UJN4_RIDPI</name>
<keyword evidence="4 6" id="KW-1133">Transmembrane helix</keyword>
<evidence type="ECO:0000313" key="7">
    <source>
        <dbReference type="EMBL" id="KAK2191816.1"/>
    </source>
</evidence>
<evidence type="ECO:0000313" key="8">
    <source>
        <dbReference type="Proteomes" id="UP001209878"/>
    </source>
</evidence>
<comment type="similarity">
    <text evidence="2">Belongs to the CD225/Dispanin family.</text>
</comment>
<comment type="caution">
    <text evidence="7">The sequence shown here is derived from an EMBL/GenBank/DDBJ whole genome shotgun (WGS) entry which is preliminary data.</text>
</comment>
<dbReference type="GO" id="GO:0016020">
    <property type="term" value="C:membrane"/>
    <property type="evidence" value="ECO:0007669"/>
    <property type="project" value="UniProtKB-SubCell"/>
</dbReference>
<feature type="transmembrane region" description="Helical" evidence="6">
    <location>
        <begin position="25"/>
        <end position="46"/>
    </location>
</feature>
<feature type="transmembrane region" description="Helical" evidence="6">
    <location>
        <begin position="67"/>
        <end position="91"/>
    </location>
</feature>
<reference evidence="7" key="1">
    <citation type="journal article" date="2023" name="Mol. Biol. Evol.">
        <title>Third-Generation Sequencing Reveals the Adaptive Role of the Epigenome in Three Deep-Sea Polychaetes.</title>
        <authorList>
            <person name="Perez M."/>
            <person name="Aroh O."/>
            <person name="Sun Y."/>
            <person name="Lan Y."/>
            <person name="Juniper S.K."/>
            <person name="Young C.R."/>
            <person name="Angers B."/>
            <person name="Qian P.Y."/>
        </authorList>
    </citation>
    <scope>NUCLEOTIDE SEQUENCE</scope>
    <source>
        <strain evidence="7">R07B-5</strain>
    </source>
</reference>
<comment type="subcellular location">
    <subcellularLocation>
        <location evidence="1">Membrane</location>
    </subcellularLocation>
</comment>
<evidence type="ECO:0000256" key="5">
    <source>
        <dbReference type="ARBA" id="ARBA00023136"/>
    </source>
</evidence>
<sequence length="95" mass="10149">MPIVMMHGSGHTTISGASVTPNSRICLSLVVFFCINPVFGIVAVVFSIMSRMVASTDYEGARVKGQIAMFISVAGIIVSVVGVLIFVMIFYTKDT</sequence>
<accession>A0AAD9UJN4</accession>
<dbReference type="Pfam" id="PF04505">
    <property type="entry name" value="CD225"/>
    <property type="match status" value="1"/>
</dbReference>
<keyword evidence="8" id="KW-1185">Reference proteome</keyword>
<dbReference type="EMBL" id="JAODUO010000044">
    <property type="protein sequence ID" value="KAK2191816.1"/>
    <property type="molecule type" value="Genomic_DNA"/>
</dbReference>
<proteinExistence type="inferred from homology"/>
<organism evidence="7 8">
    <name type="scientific">Ridgeia piscesae</name>
    <name type="common">Tubeworm</name>
    <dbReference type="NCBI Taxonomy" id="27915"/>
    <lineage>
        <taxon>Eukaryota</taxon>
        <taxon>Metazoa</taxon>
        <taxon>Spiralia</taxon>
        <taxon>Lophotrochozoa</taxon>
        <taxon>Annelida</taxon>
        <taxon>Polychaeta</taxon>
        <taxon>Sedentaria</taxon>
        <taxon>Canalipalpata</taxon>
        <taxon>Sabellida</taxon>
        <taxon>Siboglinidae</taxon>
        <taxon>Ridgeia</taxon>
    </lineage>
</organism>
<evidence type="ECO:0000256" key="2">
    <source>
        <dbReference type="ARBA" id="ARBA00006843"/>
    </source>
</evidence>
<evidence type="ECO:0000256" key="1">
    <source>
        <dbReference type="ARBA" id="ARBA00004370"/>
    </source>
</evidence>
<evidence type="ECO:0000256" key="4">
    <source>
        <dbReference type="ARBA" id="ARBA00022989"/>
    </source>
</evidence>
<evidence type="ECO:0000256" key="6">
    <source>
        <dbReference type="SAM" id="Phobius"/>
    </source>
</evidence>
<dbReference type="AlphaFoldDB" id="A0AAD9UJN4"/>
<protein>
    <submittedName>
        <fullName evidence="7">Uncharacterized protein</fullName>
    </submittedName>
</protein>
<keyword evidence="5 6" id="KW-0472">Membrane</keyword>
<dbReference type="InterPro" id="IPR007593">
    <property type="entry name" value="CD225/Dispanin_fam"/>
</dbReference>
<evidence type="ECO:0000256" key="3">
    <source>
        <dbReference type="ARBA" id="ARBA00022692"/>
    </source>
</evidence>